<dbReference type="AlphaFoldDB" id="A0A8J9YSG7"/>
<gene>
    <name evidence="10" type="primary">SMUG1</name>
    <name evidence="10" type="ORF">BLAG_LOCUS4854</name>
</gene>
<protein>
    <submittedName>
        <fullName evidence="10">SMUG1 protein</fullName>
    </submittedName>
</protein>
<evidence type="ECO:0000256" key="1">
    <source>
        <dbReference type="ARBA" id="ARBA00004123"/>
    </source>
</evidence>
<dbReference type="GO" id="GO:0000703">
    <property type="term" value="F:oxidized pyrimidine nucleobase lesion DNA N-glycosylase activity"/>
    <property type="evidence" value="ECO:0007669"/>
    <property type="project" value="TreeGrafter"/>
</dbReference>
<keyword evidence="5" id="KW-0238">DNA-binding</keyword>
<feature type="region of interest" description="Disordered" evidence="8">
    <location>
        <begin position="63"/>
        <end position="88"/>
    </location>
</feature>
<evidence type="ECO:0000256" key="5">
    <source>
        <dbReference type="ARBA" id="ARBA00023125"/>
    </source>
</evidence>
<feature type="region of interest" description="Disordered" evidence="8">
    <location>
        <begin position="1"/>
        <end position="33"/>
    </location>
</feature>
<keyword evidence="11" id="KW-1185">Reference proteome</keyword>
<dbReference type="InterPro" id="IPR036895">
    <property type="entry name" value="Uracil-DNA_glycosylase-like_sf"/>
</dbReference>
<feature type="compositionally biased region" description="Polar residues" evidence="8">
    <location>
        <begin position="133"/>
        <end position="148"/>
    </location>
</feature>
<evidence type="ECO:0000313" key="11">
    <source>
        <dbReference type="Proteomes" id="UP000838412"/>
    </source>
</evidence>
<dbReference type="FunFam" id="3.40.470.10:FF:000005">
    <property type="entry name" value="Single-strand selective monofunctional uracil DNA glycosylase"/>
    <property type="match status" value="1"/>
</dbReference>
<dbReference type="GO" id="GO:0017065">
    <property type="term" value="F:single-strand selective uracil DNA N-glycosylase activity"/>
    <property type="evidence" value="ECO:0007669"/>
    <property type="project" value="InterPro"/>
</dbReference>
<feature type="compositionally biased region" description="Polar residues" evidence="8">
    <location>
        <begin position="109"/>
        <end position="120"/>
    </location>
</feature>
<reference evidence="10" key="1">
    <citation type="submission" date="2022-01" db="EMBL/GenBank/DDBJ databases">
        <authorList>
            <person name="Braso-Vives M."/>
        </authorList>
    </citation>
    <scope>NUCLEOTIDE SEQUENCE</scope>
</reference>
<dbReference type="GO" id="GO:0006284">
    <property type="term" value="P:base-excision repair"/>
    <property type="evidence" value="ECO:0007669"/>
    <property type="project" value="InterPro"/>
</dbReference>
<dbReference type="InterPro" id="IPR039134">
    <property type="entry name" value="SMUG1"/>
</dbReference>
<comment type="subcellular location">
    <subcellularLocation>
        <location evidence="1">Nucleus</location>
    </subcellularLocation>
</comment>
<dbReference type="PANTHER" id="PTHR13235">
    <property type="entry name" value="SINGLE-STRAND SELECTIVE MONOFUNCTIONAL URACIL DNA GLYCOSYLASE"/>
    <property type="match status" value="1"/>
</dbReference>
<feature type="region of interest" description="Disordered" evidence="8">
    <location>
        <begin position="101"/>
        <end position="165"/>
    </location>
</feature>
<evidence type="ECO:0000256" key="2">
    <source>
        <dbReference type="ARBA" id="ARBA00007889"/>
    </source>
</evidence>
<dbReference type="SUPFAM" id="SSF52141">
    <property type="entry name" value="Uracil-DNA glycosylase-like"/>
    <property type="match status" value="1"/>
</dbReference>
<evidence type="ECO:0000256" key="6">
    <source>
        <dbReference type="ARBA" id="ARBA00023204"/>
    </source>
</evidence>
<feature type="compositionally biased region" description="Polar residues" evidence="8">
    <location>
        <begin position="20"/>
        <end position="33"/>
    </location>
</feature>
<dbReference type="InterPro" id="IPR005122">
    <property type="entry name" value="Uracil-DNA_glycosylase-like"/>
</dbReference>
<organism evidence="10 11">
    <name type="scientific">Branchiostoma lanceolatum</name>
    <name type="common">Common lancelet</name>
    <name type="synonym">Amphioxus lanceolatum</name>
    <dbReference type="NCBI Taxonomy" id="7740"/>
    <lineage>
        <taxon>Eukaryota</taxon>
        <taxon>Metazoa</taxon>
        <taxon>Chordata</taxon>
        <taxon>Cephalochordata</taxon>
        <taxon>Leptocardii</taxon>
        <taxon>Amphioxiformes</taxon>
        <taxon>Branchiostomatidae</taxon>
        <taxon>Branchiostoma</taxon>
    </lineage>
</organism>
<dbReference type="Pfam" id="PF03167">
    <property type="entry name" value="UDG"/>
    <property type="match status" value="1"/>
</dbReference>
<accession>A0A8J9YSG7</accession>
<dbReference type="EMBL" id="OV696697">
    <property type="protein sequence ID" value="CAH1241063.1"/>
    <property type="molecule type" value="Genomic_DNA"/>
</dbReference>
<dbReference type="CDD" id="cd19374">
    <property type="entry name" value="UDG-F3_SMUG1-like"/>
    <property type="match status" value="1"/>
</dbReference>
<comment type="similarity">
    <text evidence="2">Belongs to the uracil-DNA glycosylase (UDG) superfamily. SMUG1 family.</text>
</comment>
<evidence type="ECO:0000259" key="9">
    <source>
        <dbReference type="Pfam" id="PF03167"/>
    </source>
</evidence>
<dbReference type="GO" id="GO:0003677">
    <property type="term" value="F:DNA binding"/>
    <property type="evidence" value="ECO:0007669"/>
    <property type="project" value="UniProtKB-KW"/>
</dbReference>
<keyword evidence="6" id="KW-0234">DNA repair</keyword>
<proteinExistence type="inferred from homology"/>
<dbReference type="OrthoDB" id="408702at2759"/>
<evidence type="ECO:0000256" key="3">
    <source>
        <dbReference type="ARBA" id="ARBA00022763"/>
    </source>
</evidence>
<evidence type="ECO:0000256" key="4">
    <source>
        <dbReference type="ARBA" id="ARBA00022801"/>
    </source>
</evidence>
<sequence>MSEQDGFPSKRPRLDRDQALITNNNSEPENRLSSEVVVAGCSNSLQLCEQSRSVPRNCAVETEAPIGHPVPTLSNQGDAAKSPTNQRQRTDLGMAEGDAIPHVDHQKSTVKNTNSTSPSLSRDDTEETDEHTPTQSSTANEMTDSNKAANRKSEQPANETAASPVAEVVPVDRSVAMKFLQIEANLCETLRDLVFRDPVTHLYNPLDYARETHKDYVMKYCCSRKDVLFLGMNPGPFGMAQNGVPFGDTTFVKNFLKISGKVNPPALQHPKRPITGLDCTHSEVSGTRFWGLFSTLCETPENFFRRCFVHNYCPLVFMTKTGKNVTPPSLHVTQREPLLSACDTALVEVIRLLQVKTVVGVGRFAQERAQYALKTAGLDIPVLFIMHPSPINPQANKGWAAQMMVEFEKLGIMRYLVVPQSTG</sequence>
<name>A0A8J9YSG7_BRALA</name>
<evidence type="ECO:0000256" key="8">
    <source>
        <dbReference type="SAM" id="MobiDB-lite"/>
    </source>
</evidence>
<evidence type="ECO:0000313" key="10">
    <source>
        <dbReference type="EMBL" id="CAH1241063.1"/>
    </source>
</evidence>
<dbReference type="Gene3D" id="3.40.470.10">
    <property type="entry name" value="Uracil-DNA glycosylase-like domain"/>
    <property type="match status" value="1"/>
</dbReference>
<keyword evidence="7" id="KW-0539">Nucleus</keyword>
<dbReference type="Proteomes" id="UP000838412">
    <property type="component" value="Chromosome 12"/>
</dbReference>
<keyword evidence="3" id="KW-0227">DNA damage</keyword>
<evidence type="ECO:0000256" key="7">
    <source>
        <dbReference type="ARBA" id="ARBA00023242"/>
    </source>
</evidence>
<dbReference type="GO" id="GO:0005634">
    <property type="term" value="C:nucleus"/>
    <property type="evidence" value="ECO:0007669"/>
    <property type="project" value="UniProtKB-SubCell"/>
</dbReference>
<feature type="compositionally biased region" description="Polar residues" evidence="8">
    <location>
        <begin position="72"/>
        <end position="87"/>
    </location>
</feature>
<feature type="domain" description="Uracil-DNA glycosylase-like" evidence="9">
    <location>
        <begin position="219"/>
        <end position="395"/>
    </location>
</feature>
<keyword evidence="4" id="KW-0378">Hydrolase</keyword>
<dbReference type="PANTHER" id="PTHR13235:SF2">
    <property type="entry name" value="SINGLE-STRAND SELECTIVE MONOFUNCTIONAL URACIL DNA GLYCOSYLASE"/>
    <property type="match status" value="1"/>
</dbReference>